<evidence type="ECO:0000313" key="5">
    <source>
        <dbReference type="Proteomes" id="UP000018201"/>
    </source>
</evidence>
<name>U6G6L9_9EIME</name>
<evidence type="ECO:0000256" key="2">
    <source>
        <dbReference type="SAM" id="Phobius"/>
    </source>
</evidence>
<dbReference type="OrthoDB" id="345453at2759"/>
<reference evidence="4" key="2">
    <citation type="submission" date="2013-10" db="EMBL/GenBank/DDBJ databases">
        <authorList>
            <person name="Aslett M."/>
        </authorList>
    </citation>
    <scope>NUCLEOTIDE SEQUENCE [LARGE SCALE GENOMIC DNA]</scope>
    <source>
        <strain evidence="4">Houghton</strain>
    </source>
</reference>
<evidence type="ECO:0000313" key="4">
    <source>
        <dbReference type="EMBL" id="CDI75896.1"/>
    </source>
</evidence>
<evidence type="ECO:0000256" key="1">
    <source>
        <dbReference type="SAM" id="MobiDB-lite"/>
    </source>
</evidence>
<feature type="transmembrane region" description="Helical" evidence="2">
    <location>
        <begin position="1424"/>
        <end position="1446"/>
    </location>
</feature>
<dbReference type="InterPro" id="IPR033468">
    <property type="entry name" value="Metaxin_GST"/>
</dbReference>
<organism evidence="4 5">
    <name type="scientific">Eimeria praecox</name>
    <dbReference type="NCBI Taxonomy" id="51316"/>
    <lineage>
        <taxon>Eukaryota</taxon>
        <taxon>Sar</taxon>
        <taxon>Alveolata</taxon>
        <taxon>Apicomplexa</taxon>
        <taxon>Conoidasida</taxon>
        <taxon>Coccidia</taxon>
        <taxon>Eucoccidiorida</taxon>
        <taxon>Eimeriorina</taxon>
        <taxon>Eimeriidae</taxon>
        <taxon>Eimeria</taxon>
    </lineage>
</organism>
<reference evidence="4" key="1">
    <citation type="submission" date="2013-10" db="EMBL/GenBank/DDBJ databases">
        <title>Genomic analysis of the causative agents of coccidiosis in chickens.</title>
        <authorList>
            <person name="Reid A.J."/>
            <person name="Blake D."/>
            <person name="Billington K."/>
            <person name="Browne H."/>
            <person name="Dunn M."/>
            <person name="Hung S."/>
            <person name="Kawahara F."/>
            <person name="Miranda-Saavedra D."/>
            <person name="Mourier T."/>
            <person name="Nagra H."/>
            <person name="Otto T.D."/>
            <person name="Rawlings N."/>
            <person name="Sanchez A."/>
            <person name="Sanders M."/>
            <person name="Subramaniam C."/>
            <person name="Tay Y."/>
            <person name="Dear P."/>
            <person name="Doerig C."/>
            <person name="Gruber A."/>
            <person name="Parkinson J."/>
            <person name="Shirley M."/>
            <person name="Wan K.L."/>
            <person name="Berriman M."/>
            <person name="Tomley F."/>
            <person name="Pain A."/>
        </authorList>
    </citation>
    <scope>NUCLEOTIDE SEQUENCE [LARGE SCALE GENOMIC DNA]</scope>
    <source>
        <strain evidence="4">Houghton</strain>
    </source>
</reference>
<accession>U6G6L9</accession>
<feature type="region of interest" description="Disordered" evidence="1">
    <location>
        <begin position="692"/>
        <end position="717"/>
    </location>
</feature>
<protein>
    <recommendedName>
        <fullName evidence="3">Metaxin glutathione S-transferase domain-containing protein</fullName>
    </recommendedName>
</protein>
<feature type="region of interest" description="Disordered" evidence="1">
    <location>
        <begin position="50"/>
        <end position="82"/>
    </location>
</feature>
<proteinExistence type="predicted"/>
<keyword evidence="2" id="KW-0472">Membrane</keyword>
<keyword evidence="5" id="KW-1185">Reference proteome</keyword>
<feature type="domain" description="Metaxin glutathione S-transferase" evidence="3">
    <location>
        <begin position="348"/>
        <end position="411"/>
    </location>
</feature>
<dbReference type="EMBL" id="HG691203">
    <property type="protein sequence ID" value="CDI75896.1"/>
    <property type="molecule type" value="Genomic_DNA"/>
</dbReference>
<feature type="transmembrane region" description="Helical" evidence="2">
    <location>
        <begin position="1494"/>
        <end position="1521"/>
    </location>
</feature>
<dbReference type="Pfam" id="PF17171">
    <property type="entry name" value="GST_C_6"/>
    <property type="match status" value="1"/>
</dbReference>
<dbReference type="Proteomes" id="UP000018201">
    <property type="component" value="Unassembled WGS sequence"/>
</dbReference>
<keyword evidence="2" id="KW-0812">Transmembrane</keyword>
<keyword evidence="2" id="KW-1133">Transmembrane helix</keyword>
<evidence type="ECO:0000259" key="3">
    <source>
        <dbReference type="Pfam" id="PF17171"/>
    </source>
</evidence>
<dbReference type="VEuPathDB" id="ToxoDB:EPH_0024910"/>
<gene>
    <name evidence="4" type="ORF">EPH_0024910</name>
</gene>
<sequence length="1618" mass="179488">MEQDKGRRDDGNAKSSSVRLEDCGEDGERRAQAFPLFEKAATAAVESSPMAANSSCGYPRDEATCGDEGTASRSHPPAPSVEEVGAGGCPAYAFHIHAARAVDPLIGEMFVCPQTLEALCLHRMLGLPLSFTWEHIPSPSLSWRGGQPSTQSWWPLASTGPSLPAGVDPKTGMMLSGYLLLEALRSCAHSKVRAPVLDDATGPAEAHARVRGGTVAAESALEKCRRSSKDLACIGVCETRSPVEQATDLAVAELVQQAVDTALSFYMWKDDETFRSFTRPMLQNTFGCVYGTYYCWAVRRSIGGAEAACNSPRVFPEDLNRHFPDFEDSEAAHDSVTVEELLIVDGIRRALRAVEQHLQGKPFLGGCSSNALDATIFARLAILFSLPLPDRRELQKVLLNAGTLLQYCGRVQEAHQIWPSGPSFLFGVLSLAEVARGASLCVHSWRQQRGTSGHDLLDGICPAESLAPDVPQVPSREQNIEELEYMLRDTGLEEAANKLWLAFYGGEAPTAASSVEEWSEQFLELLKGSDIQEQEGYPSGTHKAQLFFLRNLLGNGSDTAAHGSLQALLLDKLRSVAGVVLGGDAISQQVGHLRTAAHEVHPHNVVKQEGHQKPRSLHIPRSIVPIAGTRNPFMLGLFWNLLIAYTGFDSYFGMERVAMPFFSWPSLLASLTGQSSSHIDAMCSVQRRRSLTERISERGRSKGLQQTRSHKRASSLRQSSHRTLCELLDRLISSLGEFVTGHVTTLAEAGVPVELGVSPLQNMKRLHGETCLPNEEGHIHLPCVFEESRLAKDSQELTKFEDDADQQIRHNAQAELLKQAHTTISGLGALECKISSRQERNLTGADWGLLPRPVNEQLEQGRERVMERLNLAVATLFTTSSLDTDILRILQSVGMDSIGRRLLRSTSSEVSDDEIQAVADRLKDLRDAPDGMRAALALYAIHDARRHEESAHVGYQRRAVYIYCHTSCCAAARPNAYLVVCFLERSGRVSTTKGDRLSKSDVGETLREKLPSSFFGKLLEPFKFTVHSVALMQIINFHSLKHDKTVEDFKRIIGDERPHFLQEKPISAIMDQQIQDWAAHGMSPTLLESHVDFTSFKRTWSKIDLKALPLPDLSDWWARLNSLVVKGLESYLVLEKHLESLEDTVFTLVNDSLRKLKADDGQTMFFTRIARQKRQGPLQRLWEGAKTSLMRLLYRSPSRQHGVWFGVAVDFEQLHDLLDQLKLVIEDEPRLSIKVNMQEAFLREVEIQIRARGSDVLRVPPLVERNMGMLGVRRGYGGLPEGLRELEFQRSMCIDHCRGLWQMSLSSMLPSMLRPDTMKRYEKVFGTSWALNHLSDPNFVNSRRMILKSDAAINFFDHSTPKEIRDELKGLESGQASMFAYYMLFSSRVHQRLGNHYLGLHLRQQAPFMGNLVLDWISVRRKHAIAAIVSSFVLTFMGIYAVMSFFDLLQNLVVSGATPPVDCLWNPLFQEMACNPVPGGASLGTAWVTAIEQVFLIGLFTGTAGGFSLFLTINSAIAIVVNQSKTLMRLQMCLGSAISRLLRRGKSSFSRVREYFKNRSSVKRVMLQRAVAAMKAGSTTSAMSSSESLKAADDLLDQLIHTGRPNPLKALGGKGLMK</sequence>
<feature type="region of interest" description="Disordered" evidence="1">
    <location>
        <begin position="1"/>
        <end position="26"/>
    </location>
</feature>
<feature type="compositionally biased region" description="Basic and acidic residues" evidence="1">
    <location>
        <begin position="1"/>
        <end position="12"/>
    </location>
</feature>